<dbReference type="InterPro" id="IPR043737">
    <property type="entry name" value="DUF5682"/>
</dbReference>
<sequence length="787" mass="88662">MEELLRGQTAAEVIPFDYSEPCLYFPIRHHSPACSWHLKKAIEEYRPDCILIEGPENADPLISILASEESKTPLALYYSFQDNEGRLGKEKGAYKCYYPFTACSPEYVAMKEALALGSSCHLIDLPYGEILMATARDQGLLSEEEKVSYNDDHLLSRSRFVQLLCEKTGLRSFEEFWEKYFEIRAFSMSTREFVAQLHAYCLLARQNTPAEEMKREGCLARERHMAKRIGQFRDQFQRVLVVTGGFHTWGLLHPEEGEKSSGISGGGQSVYPMAYTMEAIDSLNGYASGMPSPGFYDRVWTMMEEGKELPWDEAVLDFLVGTGRRLRQGGFVLSAYDEICAMDMARGLAELRGKEQPGLYELQDAVLSSFVKGEVSPAVSEPLRILGRLLTGKAVGQLCDQALVPPLVKDFEEQCRTFRLKIQESTASQVVLNIFTSARHRKISAFFYRTSFLDCGFARRQKGPDLLSGRDRNLIREIWSYQWSGPVMAALIDHSVSGATVEEACKRELEEGMDRAALAGEGARLMIWSFLMGLPDAARIFGGRMKEILAADGDFFSLGKACASFNTLCRLRTLYRQEERELEELLEMCFVKLSQLLPSMTRIRDEQLTDCIQVCALLYELTGRKEFAKRRGELMETFEAMAGDVKIHPGLHGGVLGLLYGADTDRREEIFRICAGYLMGTGEKMRSSAVFLRGLFSTSRDLALVHEEFTVMLDGLFARLSQEEFISLLPELRLAFSYFAPVEADRLAARAAALHGAGPASVRRQRAVDAREYEYGEELDEWAAARL</sequence>
<name>A0A9D2L917_9FIRM</name>
<protein>
    <submittedName>
        <fullName evidence="1">Uncharacterized protein</fullName>
    </submittedName>
</protein>
<accession>A0A9D2L917</accession>
<proteinExistence type="predicted"/>
<dbReference type="Proteomes" id="UP000886804">
    <property type="component" value="Unassembled WGS sequence"/>
</dbReference>
<comment type="caution">
    <text evidence="1">The sequence shown here is derived from an EMBL/GenBank/DDBJ whole genome shotgun (WGS) entry which is preliminary data.</text>
</comment>
<evidence type="ECO:0000313" key="2">
    <source>
        <dbReference type="Proteomes" id="UP000886804"/>
    </source>
</evidence>
<reference evidence="1" key="1">
    <citation type="journal article" date="2021" name="PeerJ">
        <title>Extensive microbial diversity within the chicken gut microbiome revealed by metagenomics and culture.</title>
        <authorList>
            <person name="Gilroy R."/>
            <person name="Ravi A."/>
            <person name="Getino M."/>
            <person name="Pursley I."/>
            <person name="Horton D.L."/>
            <person name="Alikhan N.F."/>
            <person name="Baker D."/>
            <person name="Gharbi K."/>
            <person name="Hall N."/>
            <person name="Watson M."/>
            <person name="Adriaenssens E.M."/>
            <person name="Foster-Nyarko E."/>
            <person name="Jarju S."/>
            <person name="Secka A."/>
            <person name="Antonio M."/>
            <person name="Oren A."/>
            <person name="Chaudhuri R.R."/>
            <person name="La Ragione R."/>
            <person name="Hildebrand F."/>
            <person name="Pallen M.J."/>
        </authorList>
    </citation>
    <scope>NUCLEOTIDE SEQUENCE</scope>
    <source>
        <strain evidence="1">CHK188-4685</strain>
    </source>
</reference>
<dbReference type="EMBL" id="DWYS01000120">
    <property type="protein sequence ID" value="HJB08178.1"/>
    <property type="molecule type" value="Genomic_DNA"/>
</dbReference>
<gene>
    <name evidence="1" type="ORF">H9716_10030</name>
</gene>
<evidence type="ECO:0000313" key="1">
    <source>
        <dbReference type="EMBL" id="HJB08178.1"/>
    </source>
</evidence>
<dbReference type="Pfam" id="PF18934">
    <property type="entry name" value="DUF5682"/>
    <property type="match status" value="1"/>
</dbReference>
<organism evidence="1 2">
    <name type="scientific">Candidatus Enterocloster faecavium</name>
    <dbReference type="NCBI Taxonomy" id="2838560"/>
    <lineage>
        <taxon>Bacteria</taxon>
        <taxon>Bacillati</taxon>
        <taxon>Bacillota</taxon>
        <taxon>Clostridia</taxon>
        <taxon>Lachnospirales</taxon>
        <taxon>Lachnospiraceae</taxon>
        <taxon>Enterocloster</taxon>
    </lineage>
</organism>
<reference evidence="1" key="2">
    <citation type="submission" date="2021-04" db="EMBL/GenBank/DDBJ databases">
        <authorList>
            <person name="Gilroy R."/>
        </authorList>
    </citation>
    <scope>NUCLEOTIDE SEQUENCE</scope>
    <source>
        <strain evidence="1">CHK188-4685</strain>
    </source>
</reference>
<dbReference type="AlphaFoldDB" id="A0A9D2L917"/>